<keyword evidence="1" id="KW-0812">Transmembrane</keyword>
<feature type="transmembrane region" description="Helical" evidence="1">
    <location>
        <begin position="44"/>
        <end position="65"/>
    </location>
</feature>
<dbReference type="GeneID" id="42528440"/>
<dbReference type="KEGG" id="bgh:BDBG_16254"/>
<dbReference type="Proteomes" id="UP000002038">
    <property type="component" value="Unassembled WGS sequence"/>
</dbReference>
<evidence type="ECO:0000313" key="3">
    <source>
        <dbReference type="Proteomes" id="UP000002038"/>
    </source>
</evidence>
<protein>
    <submittedName>
        <fullName evidence="2">Uncharacterized protein</fullName>
    </submittedName>
</protein>
<keyword evidence="3" id="KW-1185">Reference proteome</keyword>
<evidence type="ECO:0000256" key="1">
    <source>
        <dbReference type="SAM" id="Phobius"/>
    </source>
</evidence>
<dbReference type="AlphaFoldDB" id="A0A179U8T6"/>
<dbReference type="VEuPathDB" id="FungiDB:BDBG_16254"/>
<feature type="non-terminal residue" evidence="2">
    <location>
        <position position="1"/>
    </location>
</feature>
<gene>
    <name evidence="2" type="ORF">BDBG_16254</name>
</gene>
<sequence length="142" mass="15907">TNIFILIHIKSSYINRSIFTDNHDLNVKLLIENLRDVIMKKLSILYMTESFISLSILSVSFSAALSQSFISVSASDSPAFTTSVSVILTSATSALSAFIISAFIISSFYFKKMLHRLNESCFSVYILSFFLSISKIIYCIKT</sequence>
<evidence type="ECO:0000313" key="2">
    <source>
        <dbReference type="EMBL" id="OAT04404.1"/>
    </source>
</evidence>
<organism evidence="2 3">
    <name type="scientific">Blastomyces gilchristii (strain SLH14081)</name>
    <name type="common">Blastomyces dermatitidis</name>
    <dbReference type="NCBI Taxonomy" id="559298"/>
    <lineage>
        <taxon>Eukaryota</taxon>
        <taxon>Fungi</taxon>
        <taxon>Dikarya</taxon>
        <taxon>Ascomycota</taxon>
        <taxon>Pezizomycotina</taxon>
        <taxon>Eurotiomycetes</taxon>
        <taxon>Eurotiomycetidae</taxon>
        <taxon>Onygenales</taxon>
        <taxon>Ajellomycetaceae</taxon>
        <taxon>Blastomyces</taxon>
    </lineage>
</organism>
<dbReference type="EMBL" id="GG657449">
    <property type="protein sequence ID" value="OAT04404.1"/>
    <property type="molecule type" value="Genomic_DNA"/>
</dbReference>
<feature type="non-terminal residue" evidence="2">
    <location>
        <position position="142"/>
    </location>
</feature>
<feature type="transmembrane region" description="Helical" evidence="1">
    <location>
        <begin position="85"/>
        <end position="110"/>
    </location>
</feature>
<reference evidence="3" key="1">
    <citation type="journal article" date="2015" name="PLoS Genet.">
        <title>The dynamic genome and transcriptome of the human fungal pathogen Blastomyces and close relative Emmonsia.</title>
        <authorList>
            <person name="Munoz J.F."/>
            <person name="Gauthier G.M."/>
            <person name="Desjardins C.A."/>
            <person name="Gallo J.E."/>
            <person name="Holder J."/>
            <person name="Sullivan T.D."/>
            <person name="Marty A.J."/>
            <person name="Carmen J.C."/>
            <person name="Chen Z."/>
            <person name="Ding L."/>
            <person name="Gujja S."/>
            <person name="Magrini V."/>
            <person name="Misas E."/>
            <person name="Mitreva M."/>
            <person name="Priest M."/>
            <person name="Saif S."/>
            <person name="Whiston E.A."/>
            <person name="Young S."/>
            <person name="Zeng Q."/>
            <person name="Goldman W.E."/>
            <person name="Mardis E.R."/>
            <person name="Taylor J.W."/>
            <person name="McEwen J.G."/>
            <person name="Clay O.K."/>
            <person name="Klein B.S."/>
            <person name="Cuomo C.A."/>
        </authorList>
    </citation>
    <scope>NUCLEOTIDE SEQUENCE [LARGE SCALE GENOMIC DNA]</scope>
    <source>
        <strain evidence="3">SLH14081</strain>
    </source>
</reference>
<name>A0A179U8T6_BLAGS</name>
<proteinExistence type="predicted"/>
<feature type="transmembrane region" description="Helical" evidence="1">
    <location>
        <begin position="122"/>
        <end position="140"/>
    </location>
</feature>
<dbReference type="RefSeq" id="XP_031576166.1">
    <property type="nucleotide sequence ID" value="XM_031724245.1"/>
</dbReference>
<accession>A0A179U8T6</accession>
<keyword evidence="1" id="KW-1133">Transmembrane helix</keyword>
<keyword evidence="1" id="KW-0472">Membrane</keyword>